<accession>A0ABR3YS19</accession>
<proteinExistence type="predicted"/>
<dbReference type="InterPro" id="IPR052432">
    <property type="entry name" value="PITP/CRAL-TRIO"/>
</dbReference>
<dbReference type="SUPFAM" id="SSF52087">
    <property type="entry name" value="CRAL/TRIO domain"/>
    <property type="match status" value="1"/>
</dbReference>
<dbReference type="SUPFAM" id="SSF46938">
    <property type="entry name" value="CRAL/TRIO N-terminal domain"/>
    <property type="match status" value="1"/>
</dbReference>
<dbReference type="SMART" id="SM01100">
    <property type="entry name" value="CRAL_TRIO_N"/>
    <property type="match status" value="1"/>
</dbReference>
<dbReference type="Proteomes" id="UP001583186">
    <property type="component" value="Unassembled WGS sequence"/>
</dbReference>
<sequence length="500" mass="56252">MSSELPPGRVGNLTPEQEEKLRQFWAAVFKVYQFDLAGFESGNAAEGTDAPDDDDDGAGATGLGPTSSVAASDKKKDKKKKRSLFKRSKKDGGLKDGSSKDGSPAEEPVAAVTKAVSTVDLAATSEDDKYGQSKLFQEALANQSPESIRDTIWSMVKHDHPDALVLRFLRARKWDVDKALVMLVSTMHWRAQDMHVDDDIMLRGEGGAVEEAAASTDEKTKTVSEDFLAQMRMGKSFLHGSDKQGRPICIVRVRLHHQGDQVEESVERCTVYTIETARMFLHPPVDTATVVFDMTGFSLANMDYSPVKFMIKCFEANYPECLGAVLVHKAPWLFQGIWRIIRGWLDPVVASKVHFTNNVKDMEQFISKDQIIKELDGDEDWEYTYLEPEPGENDKMKDTATRDKLLAEREHLYRAFEEATAKWVVGTNAEQIKTTREKRESVAKQLREHYWTLDPYVRARSLYDRSGMLRADGTVDFYPKLEKDETTQTNGNATAQDDVD</sequence>
<reference evidence="3 4" key="1">
    <citation type="journal article" date="2024" name="IMA Fungus">
        <title>IMA Genome - F19 : A genome assembly and annotation guide to empower mycologists, including annotated draft genome sequences of Ceratocystis pirilliformis, Diaporthe australafricana, Fusarium ophioides, Paecilomyces lecythidis, and Sporothrix stenoceras.</title>
        <authorList>
            <person name="Aylward J."/>
            <person name="Wilson A.M."/>
            <person name="Visagie C.M."/>
            <person name="Spraker J."/>
            <person name="Barnes I."/>
            <person name="Buitendag C."/>
            <person name="Ceriani C."/>
            <person name="Del Mar Angel L."/>
            <person name="du Plessis D."/>
            <person name="Fuchs T."/>
            <person name="Gasser K."/>
            <person name="Kramer D."/>
            <person name="Li W."/>
            <person name="Munsamy K."/>
            <person name="Piso A."/>
            <person name="Price J.L."/>
            <person name="Sonnekus B."/>
            <person name="Thomas C."/>
            <person name="van der Nest A."/>
            <person name="van Dijk A."/>
            <person name="van Heerden A."/>
            <person name="van Vuuren N."/>
            <person name="Yilmaz N."/>
            <person name="Duong T.A."/>
            <person name="van der Merwe N.A."/>
            <person name="Wingfield M.J."/>
            <person name="Wingfield B.D."/>
        </authorList>
    </citation>
    <scope>NUCLEOTIDE SEQUENCE [LARGE SCALE GENOMIC DNA]</scope>
    <source>
        <strain evidence="3 4">CMW 5346</strain>
    </source>
</reference>
<feature type="region of interest" description="Disordered" evidence="1">
    <location>
        <begin position="41"/>
        <end position="109"/>
    </location>
</feature>
<evidence type="ECO:0000313" key="3">
    <source>
        <dbReference type="EMBL" id="KAL1891159.1"/>
    </source>
</evidence>
<dbReference type="PROSITE" id="PS50191">
    <property type="entry name" value="CRAL_TRIO"/>
    <property type="match status" value="1"/>
</dbReference>
<dbReference type="Pfam" id="PF03765">
    <property type="entry name" value="CRAL_TRIO_N"/>
    <property type="match status" value="1"/>
</dbReference>
<feature type="compositionally biased region" description="Polar residues" evidence="1">
    <location>
        <begin position="487"/>
        <end position="500"/>
    </location>
</feature>
<keyword evidence="4" id="KW-1185">Reference proteome</keyword>
<protein>
    <submittedName>
        <fullName evidence="3">Phosphatidylinositol transfer protein csr1</fullName>
    </submittedName>
</protein>
<dbReference type="CDD" id="cd00170">
    <property type="entry name" value="SEC14"/>
    <property type="match status" value="1"/>
</dbReference>
<dbReference type="EMBL" id="JAWCUI010000055">
    <property type="protein sequence ID" value="KAL1891159.1"/>
    <property type="molecule type" value="Genomic_DNA"/>
</dbReference>
<feature type="compositionally biased region" description="Basic residues" evidence="1">
    <location>
        <begin position="76"/>
        <end position="89"/>
    </location>
</feature>
<dbReference type="InterPro" id="IPR036273">
    <property type="entry name" value="CRAL/TRIO_N_dom_sf"/>
</dbReference>
<dbReference type="PANTHER" id="PTHR46590">
    <property type="entry name" value="PHOSPHATIDYLINOSITOL TRANSFER PROTEIN CSR1-RELATED"/>
    <property type="match status" value="1"/>
</dbReference>
<feature type="domain" description="CRAL-TRIO" evidence="2">
    <location>
        <begin position="224"/>
        <end position="383"/>
    </location>
</feature>
<dbReference type="InterPro" id="IPR011074">
    <property type="entry name" value="CRAL/TRIO_N_dom"/>
</dbReference>
<gene>
    <name evidence="3" type="primary">CSR1_2</name>
    <name evidence="3" type="ORF">Sste5346_007791</name>
</gene>
<feature type="region of interest" description="Disordered" evidence="1">
    <location>
        <begin position="481"/>
        <end position="500"/>
    </location>
</feature>
<feature type="compositionally biased region" description="Basic and acidic residues" evidence="1">
    <location>
        <begin position="90"/>
        <end position="99"/>
    </location>
</feature>
<comment type="caution">
    <text evidence="3">The sequence shown here is derived from an EMBL/GenBank/DDBJ whole genome shotgun (WGS) entry which is preliminary data.</text>
</comment>
<dbReference type="Gene3D" id="3.40.525.10">
    <property type="entry name" value="CRAL-TRIO lipid binding domain"/>
    <property type="match status" value="1"/>
</dbReference>
<dbReference type="InterPro" id="IPR036865">
    <property type="entry name" value="CRAL-TRIO_dom_sf"/>
</dbReference>
<evidence type="ECO:0000313" key="4">
    <source>
        <dbReference type="Proteomes" id="UP001583186"/>
    </source>
</evidence>
<evidence type="ECO:0000259" key="2">
    <source>
        <dbReference type="PROSITE" id="PS50191"/>
    </source>
</evidence>
<dbReference type="InterPro" id="IPR001251">
    <property type="entry name" value="CRAL-TRIO_dom"/>
</dbReference>
<dbReference type="SMART" id="SM00516">
    <property type="entry name" value="SEC14"/>
    <property type="match status" value="1"/>
</dbReference>
<organism evidence="3 4">
    <name type="scientific">Sporothrix stenoceras</name>
    <dbReference type="NCBI Taxonomy" id="5173"/>
    <lineage>
        <taxon>Eukaryota</taxon>
        <taxon>Fungi</taxon>
        <taxon>Dikarya</taxon>
        <taxon>Ascomycota</taxon>
        <taxon>Pezizomycotina</taxon>
        <taxon>Sordariomycetes</taxon>
        <taxon>Sordariomycetidae</taxon>
        <taxon>Ophiostomatales</taxon>
        <taxon>Ophiostomataceae</taxon>
        <taxon>Sporothrix</taxon>
    </lineage>
</organism>
<dbReference type="Pfam" id="PF00650">
    <property type="entry name" value="CRAL_TRIO"/>
    <property type="match status" value="1"/>
</dbReference>
<name>A0ABR3YS19_9PEZI</name>
<dbReference type="PANTHER" id="PTHR46590:SF1">
    <property type="entry name" value="PHOSPHATIDYLINOSITOL TRANSFER PROTEIN CSR1"/>
    <property type="match status" value="1"/>
</dbReference>
<evidence type="ECO:0000256" key="1">
    <source>
        <dbReference type="SAM" id="MobiDB-lite"/>
    </source>
</evidence>